<keyword evidence="7" id="KW-0325">Glycoprotein</keyword>
<feature type="chain" id="PRO_5007878343" evidence="11">
    <location>
        <begin position="18"/>
        <end position="638"/>
    </location>
</feature>
<dbReference type="InterPro" id="IPR007867">
    <property type="entry name" value="GMC_OxRtase_C"/>
</dbReference>
<feature type="active site" description="Proton acceptor" evidence="8">
    <location>
        <position position="618"/>
    </location>
</feature>
<evidence type="ECO:0000256" key="11">
    <source>
        <dbReference type="SAM" id="SignalP"/>
    </source>
</evidence>
<organism evidence="14 15">
    <name type="scientific">Athelia psychrophila</name>
    <dbReference type="NCBI Taxonomy" id="1759441"/>
    <lineage>
        <taxon>Eukaryota</taxon>
        <taxon>Fungi</taxon>
        <taxon>Dikarya</taxon>
        <taxon>Basidiomycota</taxon>
        <taxon>Agaricomycotina</taxon>
        <taxon>Agaricomycetes</taxon>
        <taxon>Agaricomycetidae</taxon>
        <taxon>Atheliales</taxon>
        <taxon>Atheliaceae</taxon>
        <taxon>Athelia</taxon>
    </lineage>
</organism>
<keyword evidence="5 9" id="KW-0274">FAD</keyword>
<dbReference type="AlphaFoldDB" id="A0A166PQI1"/>
<dbReference type="GO" id="GO:0050660">
    <property type="term" value="F:flavin adenine dinucleotide binding"/>
    <property type="evidence" value="ECO:0007669"/>
    <property type="project" value="InterPro"/>
</dbReference>
<feature type="binding site" evidence="9">
    <location>
        <begin position="51"/>
        <end position="52"/>
    </location>
    <ligand>
        <name>FAD</name>
        <dbReference type="ChEBI" id="CHEBI:57692"/>
    </ligand>
</feature>
<dbReference type="STRING" id="436010.A0A166PQI1"/>
<reference evidence="14 15" key="1">
    <citation type="journal article" date="2016" name="Mol. Biol. Evol.">
        <title>Comparative Genomics of Early-Diverging Mushroom-Forming Fungi Provides Insights into the Origins of Lignocellulose Decay Capabilities.</title>
        <authorList>
            <person name="Nagy L.G."/>
            <person name="Riley R."/>
            <person name="Tritt A."/>
            <person name="Adam C."/>
            <person name="Daum C."/>
            <person name="Floudas D."/>
            <person name="Sun H."/>
            <person name="Yadav J.S."/>
            <person name="Pangilinan J."/>
            <person name="Larsson K.H."/>
            <person name="Matsuura K."/>
            <person name="Barry K."/>
            <person name="Labutti K."/>
            <person name="Kuo R."/>
            <person name="Ohm R.A."/>
            <person name="Bhattacharya S.S."/>
            <person name="Shirouzu T."/>
            <person name="Yoshinaga Y."/>
            <person name="Martin F.M."/>
            <person name="Grigoriev I.V."/>
            <person name="Hibbett D.S."/>
        </authorList>
    </citation>
    <scope>NUCLEOTIDE SEQUENCE [LARGE SCALE GENOMIC DNA]</scope>
    <source>
        <strain evidence="14 15">CBS 109695</strain>
    </source>
</reference>
<evidence type="ECO:0000256" key="6">
    <source>
        <dbReference type="ARBA" id="ARBA00023002"/>
    </source>
</evidence>
<dbReference type="PROSITE" id="PS00624">
    <property type="entry name" value="GMC_OXRED_2"/>
    <property type="match status" value="1"/>
</dbReference>
<dbReference type="PANTHER" id="PTHR11552:SF201">
    <property type="entry name" value="GLUCOSE-METHANOL-CHOLINE OXIDOREDUCTASE N-TERMINAL DOMAIN-CONTAINING PROTEIN"/>
    <property type="match status" value="1"/>
</dbReference>
<evidence type="ECO:0000256" key="7">
    <source>
        <dbReference type="ARBA" id="ARBA00023180"/>
    </source>
</evidence>
<dbReference type="InterPro" id="IPR036188">
    <property type="entry name" value="FAD/NAD-bd_sf"/>
</dbReference>
<evidence type="ECO:0000256" key="2">
    <source>
        <dbReference type="ARBA" id="ARBA00010790"/>
    </source>
</evidence>
<keyword evidence="6" id="KW-0560">Oxidoreductase</keyword>
<dbReference type="InterPro" id="IPR012132">
    <property type="entry name" value="GMC_OxRdtase"/>
</dbReference>
<protein>
    <submittedName>
        <fullName evidence="14">GMC oxidoreductase</fullName>
    </submittedName>
</protein>
<evidence type="ECO:0000256" key="3">
    <source>
        <dbReference type="ARBA" id="ARBA00022630"/>
    </source>
</evidence>
<evidence type="ECO:0000259" key="12">
    <source>
        <dbReference type="PROSITE" id="PS00623"/>
    </source>
</evidence>
<dbReference type="Proteomes" id="UP000076532">
    <property type="component" value="Unassembled WGS sequence"/>
</dbReference>
<evidence type="ECO:0000313" key="15">
    <source>
        <dbReference type="Proteomes" id="UP000076532"/>
    </source>
</evidence>
<dbReference type="OrthoDB" id="269227at2759"/>
<feature type="signal peptide" evidence="11">
    <location>
        <begin position="1"/>
        <end position="17"/>
    </location>
</feature>
<accession>A0A166PQI1</accession>
<evidence type="ECO:0000256" key="8">
    <source>
        <dbReference type="PIRSR" id="PIRSR000137-1"/>
    </source>
</evidence>
<feature type="domain" description="Glucose-methanol-choline oxidoreductase N-terminal" evidence="13">
    <location>
        <begin position="325"/>
        <end position="339"/>
    </location>
</feature>
<dbReference type="PROSITE" id="PS00623">
    <property type="entry name" value="GMC_OXRED_1"/>
    <property type="match status" value="1"/>
</dbReference>
<evidence type="ECO:0000259" key="13">
    <source>
        <dbReference type="PROSITE" id="PS00624"/>
    </source>
</evidence>
<evidence type="ECO:0000256" key="4">
    <source>
        <dbReference type="ARBA" id="ARBA00022729"/>
    </source>
</evidence>
<evidence type="ECO:0000256" key="5">
    <source>
        <dbReference type="ARBA" id="ARBA00022827"/>
    </source>
</evidence>
<comment type="similarity">
    <text evidence="2 10">Belongs to the GMC oxidoreductase family.</text>
</comment>
<feature type="domain" description="Glucose-methanol-choline oxidoreductase N-terminal" evidence="12">
    <location>
        <begin position="126"/>
        <end position="149"/>
    </location>
</feature>
<dbReference type="PANTHER" id="PTHR11552">
    <property type="entry name" value="GLUCOSE-METHANOL-CHOLINE GMC OXIDOREDUCTASE"/>
    <property type="match status" value="1"/>
</dbReference>
<dbReference type="Gene3D" id="3.30.560.10">
    <property type="entry name" value="Glucose Oxidase, domain 3"/>
    <property type="match status" value="1"/>
</dbReference>
<name>A0A166PQI1_9AGAM</name>
<proteinExistence type="inferred from homology"/>
<keyword evidence="4 11" id="KW-0732">Signal</keyword>
<evidence type="ECO:0000313" key="14">
    <source>
        <dbReference type="EMBL" id="KZP26337.1"/>
    </source>
</evidence>
<dbReference type="Pfam" id="PF05199">
    <property type="entry name" value="GMC_oxred_C"/>
    <property type="match status" value="1"/>
</dbReference>
<dbReference type="SUPFAM" id="SSF54373">
    <property type="entry name" value="FAD-linked reductases, C-terminal domain"/>
    <property type="match status" value="1"/>
</dbReference>
<gene>
    <name evidence="14" type="ORF">FIBSPDRAFT_928767</name>
</gene>
<keyword evidence="3 10" id="KW-0285">Flavoprotein</keyword>
<dbReference type="PIRSF" id="PIRSF000137">
    <property type="entry name" value="Alcohol_oxidase"/>
    <property type="match status" value="1"/>
</dbReference>
<dbReference type="EMBL" id="KV417515">
    <property type="protein sequence ID" value="KZP26337.1"/>
    <property type="molecule type" value="Genomic_DNA"/>
</dbReference>
<dbReference type="GO" id="GO:0016614">
    <property type="term" value="F:oxidoreductase activity, acting on CH-OH group of donors"/>
    <property type="evidence" value="ECO:0007669"/>
    <property type="project" value="InterPro"/>
</dbReference>
<dbReference type="Pfam" id="PF00732">
    <property type="entry name" value="GMC_oxred_N"/>
    <property type="match status" value="1"/>
</dbReference>
<evidence type="ECO:0000256" key="10">
    <source>
        <dbReference type="RuleBase" id="RU003968"/>
    </source>
</evidence>
<feature type="active site" description="Proton donor" evidence="8">
    <location>
        <position position="575"/>
    </location>
</feature>
<sequence>MLSIWALIPLLSYCSRAFSLQTCHPMDPTTAAEAEAFANTEFDYIIIGGGTSGLAVASRLTEDPSIVVGLIEAGVYHYDAPLVYTPRLTMVVELAGDAIGNTSYDWSYMTVPQPGLAGREIATARGKMLGGSSGLNLMAYTLASEAEYDAFEVFASSAENKTDVVPGWNWAGLKPLFKKSNDVDNQVDPFYGLKPDTKLRSSVTSGTSGPINVSINPWYPDIIAPVVESYNKFGIKTNGDAYSGNSAGVFNARLTINQTEGTRSYVGYYCASATRSNLHILTGARASKILLSESNSAAMATGAQFLVGNQTYTANASKEVILAASTVQTPQLLELSGIGNSTLLKSLGITPLIDLPGVGENLQEHLYSILSYQLTPGHQTYDELRWNVTFQAVAAAQYNSGHGGIYATSDSTASFNPFSSYLTKANITNRIELFDKVANSSKPTPLQVLQYTVQRAWLVNGTVPENEALMWSHNIEPGVGNNSYITFLSGNMHPMARGSIHINSTSIENPPVINPNFFDNEYDVQVVKDSTQMIMDLANTEPLKSQIAATVLPPPIANDTALEAYVRSISTPGSHIIGTAAMAPRAMGGVVDSSLLVYGTTNLRVVDSSTIPLLIATHLQATVWAMAEKAAEIIKAAQ</sequence>
<dbReference type="Gene3D" id="3.50.50.60">
    <property type="entry name" value="FAD/NAD(P)-binding domain"/>
    <property type="match status" value="1"/>
</dbReference>
<dbReference type="InterPro" id="IPR000172">
    <property type="entry name" value="GMC_OxRdtase_N"/>
</dbReference>
<comment type="cofactor">
    <cofactor evidence="1 9">
        <name>FAD</name>
        <dbReference type="ChEBI" id="CHEBI:57692"/>
    </cofactor>
</comment>
<keyword evidence="15" id="KW-1185">Reference proteome</keyword>
<evidence type="ECO:0000256" key="9">
    <source>
        <dbReference type="PIRSR" id="PIRSR000137-2"/>
    </source>
</evidence>
<evidence type="ECO:0000256" key="1">
    <source>
        <dbReference type="ARBA" id="ARBA00001974"/>
    </source>
</evidence>
<dbReference type="SUPFAM" id="SSF51905">
    <property type="entry name" value="FAD/NAD(P)-binding domain"/>
    <property type="match status" value="1"/>
</dbReference>